<gene>
    <name evidence="2" type="ORF">ETSY2_47035</name>
</gene>
<evidence type="ECO:0000259" key="1">
    <source>
        <dbReference type="Pfam" id="PF13843"/>
    </source>
</evidence>
<dbReference type="PANTHER" id="PTHR46599">
    <property type="entry name" value="PIGGYBAC TRANSPOSABLE ELEMENT-DERIVED PROTEIN 4"/>
    <property type="match status" value="1"/>
</dbReference>
<keyword evidence="3" id="KW-1185">Reference proteome</keyword>
<dbReference type="EMBL" id="AZHX01002229">
    <property type="protein sequence ID" value="ETW96096.1"/>
    <property type="molecule type" value="Genomic_DNA"/>
</dbReference>
<dbReference type="Pfam" id="PF13843">
    <property type="entry name" value="DDE_Tnp_1_7"/>
    <property type="match status" value="1"/>
</dbReference>
<evidence type="ECO:0000313" key="2">
    <source>
        <dbReference type="EMBL" id="ETW96096.1"/>
    </source>
</evidence>
<reference evidence="2 3" key="1">
    <citation type="journal article" date="2014" name="Nature">
        <title>An environmental bacterial taxon with a large and distinct metabolic repertoire.</title>
        <authorList>
            <person name="Wilson M.C."/>
            <person name="Mori T."/>
            <person name="Ruckert C."/>
            <person name="Uria A.R."/>
            <person name="Helf M.J."/>
            <person name="Takada K."/>
            <person name="Gernert C."/>
            <person name="Steffens U.A."/>
            <person name="Heycke N."/>
            <person name="Schmitt S."/>
            <person name="Rinke C."/>
            <person name="Helfrich E.J."/>
            <person name="Brachmann A.O."/>
            <person name="Gurgui C."/>
            <person name="Wakimoto T."/>
            <person name="Kracht M."/>
            <person name="Crusemann M."/>
            <person name="Hentschel U."/>
            <person name="Abe I."/>
            <person name="Matsunaga S."/>
            <person name="Kalinowski J."/>
            <person name="Takeyama H."/>
            <person name="Piel J."/>
        </authorList>
    </citation>
    <scope>NUCLEOTIDE SEQUENCE [LARGE SCALE GENOMIC DNA]</scope>
    <source>
        <strain evidence="3">TSY2</strain>
    </source>
</reference>
<dbReference type="Proteomes" id="UP000019140">
    <property type="component" value="Unassembled WGS sequence"/>
</dbReference>
<name>W4LFH5_9BACT</name>
<protein>
    <recommendedName>
        <fullName evidence="1">PiggyBac transposable element-derived protein domain-containing protein</fullName>
    </recommendedName>
</protein>
<dbReference type="InterPro" id="IPR029526">
    <property type="entry name" value="PGBD"/>
</dbReference>
<sequence>MRPFLDILLENFQTNYQPHQQLSVDESMITYKGRLSFIQYMPKKPHKWGLKAWVLADSTNGYCWDWKLYTGREGNTTEHGLAHRVVMDLVSHQRLTGKGYLLFTDNFYSSPALFKDLADHGFGACGTARKDRRGIPKNITDTNLKKGEVVSTQDDGVLALKWHDKRDVLMLSTYHDSSMVEKSRRSKGAGVETIQKPKVVEDYNQYMGGVDLSKSNSDKIVYRDSTCTCIIIICTFAYCS</sequence>
<evidence type="ECO:0000313" key="3">
    <source>
        <dbReference type="Proteomes" id="UP000019140"/>
    </source>
</evidence>
<dbReference type="HOGENOM" id="CLU_1154751_0_0_7"/>
<accession>W4LFH5</accession>
<organism evidence="2 3">
    <name type="scientific">Candidatus Entotheonella gemina</name>
    <dbReference type="NCBI Taxonomy" id="1429439"/>
    <lineage>
        <taxon>Bacteria</taxon>
        <taxon>Pseudomonadati</taxon>
        <taxon>Nitrospinota/Tectimicrobiota group</taxon>
        <taxon>Candidatus Tectimicrobiota</taxon>
        <taxon>Candidatus Entotheonellia</taxon>
        <taxon>Candidatus Entotheonellales</taxon>
        <taxon>Candidatus Entotheonellaceae</taxon>
        <taxon>Candidatus Entotheonella</taxon>
    </lineage>
</organism>
<comment type="caution">
    <text evidence="2">The sequence shown here is derived from an EMBL/GenBank/DDBJ whole genome shotgun (WGS) entry which is preliminary data.</text>
</comment>
<dbReference type="PANTHER" id="PTHR46599:SF3">
    <property type="entry name" value="PIGGYBAC TRANSPOSABLE ELEMENT-DERIVED PROTEIN 4"/>
    <property type="match status" value="1"/>
</dbReference>
<proteinExistence type="predicted"/>
<feature type="domain" description="PiggyBac transposable element-derived protein" evidence="1">
    <location>
        <begin position="2"/>
        <end position="219"/>
    </location>
</feature>
<dbReference type="AlphaFoldDB" id="W4LFH5"/>